<protein>
    <recommendedName>
        <fullName evidence="3">Tc1-like transposase DDE domain-containing protein</fullName>
    </recommendedName>
</protein>
<dbReference type="GO" id="GO:0003676">
    <property type="term" value="F:nucleic acid binding"/>
    <property type="evidence" value="ECO:0007669"/>
    <property type="project" value="InterPro"/>
</dbReference>
<sequence>MVINAKNRTVKMHICFQLRNVWFQHDGAPAHKTSLVKQYLVEEFGEQTIEYGGFQEWLPRSPDLTPMDFFPMGIPQTAGVCEPFANTAGTFFACDVIVPV</sequence>
<dbReference type="InterPro" id="IPR036397">
    <property type="entry name" value="RNaseH_sf"/>
</dbReference>
<accession>A0A4Y2NJM2</accession>
<dbReference type="OrthoDB" id="7787442at2759"/>
<evidence type="ECO:0000313" key="2">
    <source>
        <dbReference type="Proteomes" id="UP000499080"/>
    </source>
</evidence>
<evidence type="ECO:0000313" key="1">
    <source>
        <dbReference type="EMBL" id="GBN39688.1"/>
    </source>
</evidence>
<dbReference type="Gene3D" id="3.30.420.10">
    <property type="entry name" value="Ribonuclease H-like superfamily/Ribonuclease H"/>
    <property type="match status" value="1"/>
</dbReference>
<dbReference type="AlphaFoldDB" id="A0A4Y2NJM2"/>
<evidence type="ECO:0008006" key="3">
    <source>
        <dbReference type="Google" id="ProtNLM"/>
    </source>
</evidence>
<name>A0A4Y2NJM2_ARAVE</name>
<dbReference type="PANTHER" id="PTHR47326:SF1">
    <property type="entry name" value="HTH PSQ-TYPE DOMAIN-CONTAINING PROTEIN"/>
    <property type="match status" value="1"/>
</dbReference>
<keyword evidence="2" id="KW-1185">Reference proteome</keyword>
<comment type="caution">
    <text evidence="1">The sequence shown here is derived from an EMBL/GenBank/DDBJ whole genome shotgun (WGS) entry which is preliminary data.</text>
</comment>
<organism evidence="1 2">
    <name type="scientific">Araneus ventricosus</name>
    <name type="common">Orbweaver spider</name>
    <name type="synonym">Epeira ventricosa</name>
    <dbReference type="NCBI Taxonomy" id="182803"/>
    <lineage>
        <taxon>Eukaryota</taxon>
        <taxon>Metazoa</taxon>
        <taxon>Ecdysozoa</taxon>
        <taxon>Arthropoda</taxon>
        <taxon>Chelicerata</taxon>
        <taxon>Arachnida</taxon>
        <taxon>Araneae</taxon>
        <taxon>Araneomorphae</taxon>
        <taxon>Entelegynae</taxon>
        <taxon>Araneoidea</taxon>
        <taxon>Araneidae</taxon>
        <taxon>Araneus</taxon>
    </lineage>
</organism>
<proteinExistence type="predicted"/>
<dbReference type="PANTHER" id="PTHR47326">
    <property type="entry name" value="TRANSPOSABLE ELEMENT TC3 TRANSPOSASE-LIKE PROTEIN"/>
    <property type="match status" value="1"/>
</dbReference>
<dbReference type="Proteomes" id="UP000499080">
    <property type="component" value="Unassembled WGS sequence"/>
</dbReference>
<reference evidence="1 2" key="1">
    <citation type="journal article" date="2019" name="Sci. Rep.">
        <title>Orb-weaving spider Araneus ventricosus genome elucidates the spidroin gene catalogue.</title>
        <authorList>
            <person name="Kono N."/>
            <person name="Nakamura H."/>
            <person name="Ohtoshi R."/>
            <person name="Moran D.A.P."/>
            <person name="Shinohara A."/>
            <person name="Yoshida Y."/>
            <person name="Fujiwara M."/>
            <person name="Mori M."/>
            <person name="Tomita M."/>
            <person name="Arakawa K."/>
        </authorList>
    </citation>
    <scope>NUCLEOTIDE SEQUENCE [LARGE SCALE GENOMIC DNA]</scope>
</reference>
<dbReference type="EMBL" id="BGPR01009389">
    <property type="protein sequence ID" value="GBN39688.1"/>
    <property type="molecule type" value="Genomic_DNA"/>
</dbReference>
<gene>
    <name evidence="1" type="ORF">AVEN_148332_1</name>
</gene>